<feature type="region of interest" description="Disordered" evidence="1">
    <location>
        <begin position="1"/>
        <end position="31"/>
    </location>
</feature>
<dbReference type="EMBL" id="ANIY01003640">
    <property type="protein sequence ID" value="ETP34369.1"/>
    <property type="molecule type" value="Genomic_DNA"/>
</dbReference>
<organism evidence="2 3">
    <name type="scientific">Phytophthora nicotianae P10297</name>
    <dbReference type="NCBI Taxonomy" id="1317064"/>
    <lineage>
        <taxon>Eukaryota</taxon>
        <taxon>Sar</taxon>
        <taxon>Stramenopiles</taxon>
        <taxon>Oomycota</taxon>
        <taxon>Peronosporomycetes</taxon>
        <taxon>Peronosporales</taxon>
        <taxon>Peronosporaceae</taxon>
        <taxon>Phytophthora</taxon>
    </lineage>
</organism>
<feature type="compositionally biased region" description="Polar residues" evidence="1">
    <location>
        <begin position="1"/>
        <end position="18"/>
    </location>
</feature>
<evidence type="ECO:0000256" key="1">
    <source>
        <dbReference type="SAM" id="MobiDB-lite"/>
    </source>
</evidence>
<protein>
    <recommendedName>
        <fullName evidence="4">BED-type domain-containing protein</fullName>
    </recommendedName>
</protein>
<dbReference type="Proteomes" id="UP000018948">
    <property type="component" value="Unassembled WGS sequence"/>
</dbReference>
<dbReference type="OrthoDB" id="95193at2759"/>
<comment type="caution">
    <text evidence="2">The sequence shown here is derived from an EMBL/GenBank/DDBJ whole genome shotgun (WGS) entry which is preliminary data.</text>
</comment>
<name>W2YJJ9_PHYNI</name>
<evidence type="ECO:0000313" key="2">
    <source>
        <dbReference type="EMBL" id="ETP34369.1"/>
    </source>
</evidence>
<evidence type="ECO:0000313" key="3">
    <source>
        <dbReference type="Proteomes" id="UP000018948"/>
    </source>
</evidence>
<proteinExistence type="predicted"/>
<accession>W2YJJ9</accession>
<reference evidence="2 3" key="1">
    <citation type="submission" date="2013-11" db="EMBL/GenBank/DDBJ databases">
        <title>The Genome Sequence of Phytophthora parasitica P10297.</title>
        <authorList>
            <consortium name="The Broad Institute Genomics Platform"/>
            <person name="Russ C."/>
            <person name="Tyler B."/>
            <person name="Panabieres F."/>
            <person name="Shan W."/>
            <person name="Tripathy S."/>
            <person name="Grunwald N."/>
            <person name="Machado M."/>
            <person name="Johnson C.S."/>
            <person name="Walker B."/>
            <person name="Young S.K."/>
            <person name="Zeng Q."/>
            <person name="Gargeya S."/>
            <person name="Fitzgerald M."/>
            <person name="Haas B."/>
            <person name="Abouelleil A."/>
            <person name="Allen A.W."/>
            <person name="Alvarado L."/>
            <person name="Arachchi H.M."/>
            <person name="Berlin A.M."/>
            <person name="Chapman S.B."/>
            <person name="Gainer-Dewar J."/>
            <person name="Goldberg J."/>
            <person name="Griggs A."/>
            <person name="Gujja S."/>
            <person name="Hansen M."/>
            <person name="Howarth C."/>
            <person name="Imamovic A."/>
            <person name="Ireland A."/>
            <person name="Larimer J."/>
            <person name="McCowan C."/>
            <person name="Murphy C."/>
            <person name="Pearson M."/>
            <person name="Poon T.W."/>
            <person name="Priest M."/>
            <person name="Roberts A."/>
            <person name="Saif S."/>
            <person name="Shea T."/>
            <person name="Sisk P."/>
            <person name="Sykes S."/>
            <person name="Wortman J."/>
            <person name="Nusbaum C."/>
            <person name="Birren B."/>
        </authorList>
    </citation>
    <scope>NUCLEOTIDE SEQUENCE [LARGE SCALE GENOMIC DNA]</scope>
    <source>
        <strain evidence="2 3">P10297</strain>
    </source>
</reference>
<dbReference type="AlphaFoldDB" id="W2YJJ9"/>
<sequence>MNSEVVSLSTSTPATHDTPSPAPTAGRNRKPVWDLMDVDGKDVLCKRCGKIVHASGRTHVERVEKHVYSRCEKRLSSYKITDIYQSIMNTATKHHTLLEAQVPNPGICVPSAFQLANGLLDQAFDKSVQQLTLRLSGLVVTLETDAWTDINGMAVTNYIAVSVSLSFFLEL</sequence>
<evidence type="ECO:0008006" key="4">
    <source>
        <dbReference type="Google" id="ProtNLM"/>
    </source>
</evidence>
<gene>
    <name evidence="2" type="ORF">F442_17294</name>
</gene>